<sequence>MNDINKILDVLYAVKLGLSVIYKDDYGTWWKVGNKHTFDFHHEYVIVFNGDVENRLEYLNKGKI</sequence>
<gene>
    <name evidence="1" type="ORF">EJ73_00633</name>
</gene>
<dbReference type="OrthoDB" id="9917610at2"/>
<comment type="caution">
    <text evidence="1">The sequence shown here is derived from an EMBL/GenBank/DDBJ whole genome shotgun (WGS) entry which is preliminary data.</text>
</comment>
<evidence type="ECO:0000313" key="1">
    <source>
        <dbReference type="EMBL" id="PXX23644.1"/>
    </source>
</evidence>
<dbReference type="STRING" id="1122991.GCA_000613445_01292"/>
<accession>A0A318HYN2</accession>
<reference evidence="1 2" key="1">
    <citation type="submission" date="2018-05" db="EMBL/GenBank/DDBJ databases">
        <title>Genomic Encyclopedia of Type Strains, Phase I: the one thousand microbial genomes (KMG-I) project.</title>
        <authorList>
            <person name="Kyrpides N."/>
        </authorList>
    </citation>
    <scope>NUCLEOTIDE SEQUENCE [LARGE SCALE GENOMIC DNA]</scope>
    <source>
        <strain evidence="1 2">DSM 15611</strain>
    </source>
</reference>
<keyword evidence="2" id="KW-1185">Reference proteome</keyword>
<protein>
    <submittedName>
        <fullName evidence="1">Uncharacterized protein</fullName>
    </submittedName>
</protein>
<name>A0A318HYN2_9BACT</name>
<dbReference type="EMBL" id="QJJX01000005">
    <property type="protein sequence ID" value="PXX23644.1"/>
    <property type="molecule type" value="Genomic_DNA"/>
</dbReference>
<evidence type="ECO:0000313" key="2">
    <source>
        <dbReference type="Proteomes" id="UP000248314"/>
    </source>
</evidence>
<dbReference type="AlphaFoldDB" id="A0A318HYN2"/>
<organism evidence="1 2">
    <name type="scientific">Hoylesella shahii DSM 15611 = JCM 12083</name>
    <dbReference type="NCBI Taxonomy" id="1122991"/>
    <lineage>
        <taxon>Bacteria</taxon>
        <taxon>Pseudomonadati</taxon>
        <taxon>Bacteroidota</taxon>
        <taxon>Bacteroidia</taxon>
        <taxon>Bacteroidales</taxon>
        <taxon>Prevotellaceae</taxon>
        <taxon>Hoylesella</taxon>
    </lineage>
</organism>
<dbReference type="RefSeq" id="WP_025816434.1">
    <property type="nucleotide sequence ID" value="NZ_BAIZ01000025.1"/>
</dbReference>
<proteinExistence type="predicted"/>
<dbReference type="Proteomes" id="UP000248314">
    <property type="component" value="Unassembled WGS sequence"/>
</dbReference>